<name>A0A654LV78_9ARCH</name>
<accession>A0A654LV78</accession>
<dbReference type="RefSeq" id="WP_231100189.1">
    <property type="nucleotide sequence ID" value="NZ_CP012850.1"/>
</dbReference>
<dbReference type="AlphaFoldDB" id="A0A654LV78"/>
<proteinExistence type="predicted"/>
<dbReference type="EMBL" id="CP012850">
    <property type="protein sequence ID" value="ALI34710.1"/>
    <property type="molecule type" value="Genomic_DNA"/>
</dbReference>
<organism evidence="1 2">
    <name type="scientific">Candidatus Nitrosocosmicus oleophilus</name>
    <dbReference type="NCBI Taxonomy" id="1353260"/>
    <lineage>
        <taxon>Archaea</taxon>
        <taxon>Nitrososphaerota</taxon>
        <taxon>Nitrososphaeria</taxon>
        <taxon>Nitrososphaerales</taxon>
        <taxon>Nitrososphaeraceae</taxon>
        <taxon>Candidatus Nitrosocosmicus</taxon>
    </lineage>
</organism>
<dbReference type="GeneID" id="60420669"/>
<dbReference type="Proteomes" id="UP000058925">
    <property type="component" value="Chromosome"/>
</dbReference>
<protein>
    <submittedName>
        <fullName evidence="1">GINS complex protein</fullName>
    </submittedName>
</protein>
<reference evidence="2" key="1">
    <citation type="submission" date="2015-10" db="EMBL/GenBank/DDBJ databases">
        <title>Niche specialization of a soil ammonia-oxidizing archaeon, Candidatus Nitrosocosmicus oleophilus.</title>
        <authorList>
            <person name="Jung M.-Y."/>
            <person name="Rhee S.-K."/>
        </authorList>
    </citation>
    <scope>NUCLEOTIDE SEQUENCE [LARGE SCALE GENOMIC DNA]</scope>
    <source>
        <strain evidence="2">MY3</strain>
    </source>
</reference>
<keyword evidence="2" id="KW-1185">Reference proteome</keyword>
<sequence>MIITFVNSLLPSHDDIDDVNVNVNVDVVVANNLISGIDDISILYTFSTLDYLLKDVRVIYLKDIEISIKPLIFISAKEGDMTSVPRWISIILSEQGVVEIHDDDQLSYIKRALNRERISPSHEVSTIEPDFYARVNNYLRTIEDKDRESLIVSLNPFIASRLQKIVKLSASSPLVPELEEKLSSEEKLLYENFHKMTSDFKKLVLKIE</sequence>
<dbReference type="InterPro" id="IPR038437">
    <property type="entry name" value="GINS_Psf3_sf"/>
</dbReference>
<evidence type="ECO:0000313" key="2">
    <source>
        <dbReference type="Proteomes" id="UP000058925"/>
    </source>
</evidence>
<dbReference type="Gene3D" id="1.20.58.2050">
    <property type="match status" value="1"/>
</dbReference>
<gene>
    <name evidence="1" type="ORF">NMY3_00498</name>
</gene>
<evidence type="ECO:0000313" key="1">
    <source>
        <dbReference type="EMBL" id="ALI34710.1"/>
    </source>
</evidence>
<dbReference type="KEGG" id="taa:NMY3_00498"/>